<dbReference type="PATRIC" id="fig|1675527.3.peg.4537"/>
<accession>A0A0J9E990</accession>
<keyword evidence="5" id="KW-1185">Reference proteome</keyword>
<comment type="subcellular location">
    <subcellularLocation>
        <location evidence="1">Periplasm</location>
    </subcellularLocation>
</comment>
<evidence type="ECO:0000313" key="4">
    <source>
        <dbReference type="EMBL" id="KMW59355.1"/>
    </source>
</evidence>
<dbReference type="EMBL" id="LFTY01000002">
    <property type="protein sequence ID" value="KMW59355.1"/>
    <property type="molecule type" value="Genomic_DNA"/>
</dbReference>
<reference evidence="4 5" key="1">
    <citation type="submission" date="2015-06" db="EMBL/GenBank/DDBJ databases">
        <title>Draft genome sequence of an Alphaproteobacteria species associated to the Mediterranean sponge Oscarella lobularis.</title>
        <authorList>
            <person name="Jourda C."/>
            <person name="Santini S."/>
            <person name="Claverie J.-M."/>
        </authorList>
    </citation>
    <scope>NUCLEOTIDE SEQUENCE [LARGE SCALE GENOMIC DNA]</scope>
    <source>
        <strain evidence="4">IGS</strain>
    </source>
</reference>
<comment type="caution">
    <text evidence="4">The sequence shown here is derived from an EMBL/GenBank/DDBJ whole genome shotgun (WGS) entry which is preliminary data.</text>
</comment>
<comment type="similarity">
    <text evidence="2">Belongs to the bacterial solute-binding protein 1 family.</text>
</comment>
<feature type="chain" id="PRO_5005318081" evidence="3">
    <location>
        <begin position="27"/>
        <end position="491"/>
    </location>
</feature>
<organism evidence="4 5">
    <name type="scientific">Candidatus Rhodobacter oscarellae</name>
    <dbReference type="NCBI Taxonomy" id="1675527"/>
    <lineage>
        <taxon>Bacteria</taxon>
        <taxon>Pseudomonadati</taxon>
        <taxon>Pseudomonadota</taxon>
        <taxon>Alphaproteobacteria</taxon>
        <taxon>Rhodobacterales</taxon>
        <taxon>Rhodobacter group</taxon>
        <taxon>Rhodobacter</taxon>
    </lineage>
</organism>
<gene>
    <name evidence="4" type="ORF">AIOL_004337</name>
</gene>
<dbReference type="InterPro" id="IPR006059">
    <property type="entry name" value="SBP"/>
</dbReference>
<feature type="signal peptide" evidence="3">
    <location>
        <begin position="1"/>
        <end position="26"/>
    </location>
</feature>
<proteinExistence type="inferred from homology"/>
<dbReference type="GO" id="GO:0042597">
    <property type="term" value="C:periplasmic space"/>
    <property type="evidence" value="ECO:0007669"/>
    <property type="project" value="UniProtKB-SubCell"/>
</dbReference>
<evidence type="ECO:0000256" key="3">
    <source>
        <dbReference type="SAM" id="SignalP"/>
    </source>
</evidence>
<dbReference type="OrthoDB" id="9803049at2"/>
<evidence type="ECO:0000256" key="2">
    <source>
        <dbReference type="ARBA" id="ARBA00008520"/>
    </source>
</evidence>
<protein>
    <submittedName>
        <fullName evidence="4">Various polyols ABC transporter, periplasmic substrate-binding protein</fullName>
    </submittedName>
</protein>
<name>A0A0J9E990_9RHOB</name>
<dbReference type="Pfam" id="PF13416">
    <property type="entry name" value="SBP_bac_8"/>
    <property type="match status" value="1"/>
</dbReference>
<dbReference type="STRING" id="1675527.AIOL_004337"/>
<keyword evidence="3" id="KW-0732">Signal</keyword>
<sequence>MHFRKQMAALTIGAAALGGVAAPAVAQHEGVTVNILTRPGYVIAGPLVERGKDFEALTGAKIVVTEVPFAEIFPKIQNDWATGTNSIDVGVFAAGWGVELDAAGLLEDLDPYVAADDKIDLDDIAPYFREFGQKVGGKTKLLMVDGDFQMVYYRTDVLTEAGVEPPVTWEDYLDVAGKIHGMDMNGDGEADYGSCIFKKRNAQSYFAIQTFAAPIVQTNGTAQGFHFDNATMKPLINNAGWKKAFELYKATGEFGPPEELNMDIGDTRALFKAGRCGLLVEWGDPGTLQLDDDASSIKGKLFAIAAIGSREVLDRETGALVPATAESAPHSIDGVNYSPFAAFGGWAGAINKKADAATKAAAYDFLSYMNQPAQSGVDVTIGATGYNPYRVSQLASTDKWVEAGMPQALADNYLGAINGALANPNMSSDMKIPGAQQYTAVVLDTQLARYLAGEITVEEALENIEEGWEEITEDFGRDEQVEAQALALGSE</sequence>
<evidence type="ECO:0000256" key="1">
    <source>
        <dbReference type="ARBA" id="ARBA00004418"/>
    </source>
</evidence>
<dbReference type="Gene3D" id="3.40.190.10">
    <property type="entry name" value="Periplasmic binding protein-like II"/>
    <property type="match status" value="2"/>
</dbReference>
<evidence type="ECO:0000313" key="5">
    <source>
        <dbReference type="Proteomes" id="UP000037178"/>
    </source>
</evidence>
<dbReference type="InterPro" id="IPR050490">
    <property type="entry name" value="Bact_solute-bd_prot1"/>
</dbReference>
<dbReference type="AlphaFoldDB" id="A0A0J9E990"/>
<dbReference type="SUPFAM" id="SSF53850">
    <property type="entry name" value="Periplasmic binding protein-like II"/>
    <property type="match status" value="1"/>
</dbReference>
<dbReference type="Proteomes" id="UP000037178">
    <property type="component" value="Unassembled WGS sequence"/>
</dbReference>
<dbReference type="PANTHER" id="PTHR43649:SF12">
    <property type="entry name" value="DIACETYLCHITOBIOSE BINDING PROTEIN DASA"/>
    <property type="match status" value="1"/>
</dbReference>
<dbReference type="PANTHER" id="PTHR43649">
    <property type="entry name" value="ARABINOSE-BINDING PROTEIN-RELATED"/>
    <property type="match status" value="1"/>
</dbReference>